<evidence type="ECO:0000313" key="7">
    <source>
        <dbReference type="Proteomes" id="UP000198815"/>
    </source>
</evidence>
<dbReference type="PANTHER" id="PTHR30055:SF234">
    <property type="entry name" value="HTH-TYPE TRANSCRIPTIONAL REGULATOR BETI"/>
    <property type="match status" value="1"/>
</dbReference>
<name>A0A1H9RPH4_9ACTN</name>
<dbReference type="PROSITE" id="PS50977">
    <property type="entry name" value="HTH_TETR_2"/>
    <property type="match status" value="1"/>
</dbReference>
<evidence type="ECO:0000256" key="4">
    <source>
        <dbReference type="PROSITE-ProRule" id="PRU00335"/>
    </source>
</evidence>
<reference evidence="6 7" key="1">
    <citation type="submission" date="2016-10" db="EMBL/GenBank/DDBJ databases">
        <authorList>
            <person name="de Groot N.N."/>
        </authorList>
    </citation>
    <scope>NUCLEOTIDE SEQUENCE [LARGE SCALE GENOMIC DNA]</scope>
    <source>
        <strain evidence="6 7">DSM 16859</strain>
    </source>
</reference>
<proteinExistence type="predicted"/>
<evidence type="ECO:0000313" key="6">
    <source>
        <dbReference type="EMBL" id="SER74013.1"/>
    </source>
</evidence>
<feature type="domain" description="HTH tetR-type" evidence="5">
    <location>
        <begin position="9"/>
        <end position="69"/>
    </location>
</feature>
<dbReference type="Pfam" id="PF13305">
    <property type="entry name" value="TetR_C_33"/>
    <property type="match status" value="1"/>
</dbReference>
<keyword evidence="2 4" id="KW-0238">DNA-binding</keyword>
<dbReference type="GO" id="GO:0000976">
    <property type="term" value="F:transcription cis-regulatory region binding"/>
    <property type="evidence" value="ECO:0007669"/>
    <property type="project" value="TreeGrafter"/>
</dbReference>
<accession>A0A1H9RPH4</accession>
<evidence type="ECO:0000256" key="2">
    <source>
        <dbReference type="ARBA" id="ARBA00023125"/>
    </source>
</evidence>
<dbReference type="PANTHER" id="PTHR30055">
    <property type="entry name" value="HTH-TYPE TRANSCRIPTIONAL REGULATOR RUTR"/>
    <property type="match status" value="1"/>
</dbReference>
<protein>
    <submittedName>
        <fullName evidence="6">DNA-binding transcriptional regulator, AcrR family</fullName>
    </submittedName>
</protein>
<dbReference type="InterPro" id="IPR025996">
    <property type="entry name" value="MT1864/Rv1816-like_C"/>
</dbReference>
<keyword evidence="3" id="KW-0804">Transcription</keyword>
<evidence type="ECO:0000256" key="1">
    <source>
        <dbReference type="ARBA" id="ARBA00023015"/>
    </source>
</evidence>
<dbReference type="OrthoDB" id="4709966at2"/>
<dbReference type="InterPro" id="IPR050109">
    <property type="entry name" value="HTH-type_TetR-like_transc_reg"/>
</dbReference>
<dbReference type="STRING" id="64702.SAMN05443377_10840"/>
<feature type="DNA-binding region" description="H-T-H motif" evidence="4">
    <location>
        <begin position="32"/>
        <end position="51"/>
    </location>
</feature>
<dbReference type="Gene3D" id="1.10.357.10">
    <property type="entry name" value="Tetracycline Repressor, domain 2"/>
    <property type="match status" value="1"/>
</dbReference>
<keyword evidence="1" id="KW-0805">Transcription regulation</keyword>
<evidence type="ECO:0000256" key="3">
    <source>
        <dbReference type="ARBA" id="ARBA00023163"/>
    </source>
</evidence>
<dbReference type="Pfam" id="PF00440">
    <property type="entry name" value="TetR_N"/>
    <property type="match status" value="1"/>
</dbReference>
<organism evidence="6 7">
    <name type="scientific">Propionibacterium cyclohexanicum</name>
    <dbReference type="NCBI Taxonomy" id="64702"/>
    <lineage>
        <taxon>Bacteria</taxon>
        <taxon>Bacillati</taxon>
        <taxon>Actinomycetota</taxon>
        <taxon>Actinomycetes</taxon>
        <taxon>Propionibacteriales</taxon>
        <taxon>Propionibacteriaceae</taxon>
        <taxon>Propionibacterium</taxon>
    </lineage>
</organism>
<evidence type="ECO:0000259" key="5">
    <source>
        <dbReference type="PROSITE" id="PS50977"/>
    </source>
</evidence>
<dbReference type="RefSeq" id="WP_091968750.1">
    <property type="nucleotide sequence ID" value="NZ_FOGZ01000008.1"/>
</dbReference>
<sequence>MAHPRVYDAQLRARLLEGAIAMADCGGAAGVSLRALAADAGTSTNAIYTLFGGKEALLRLVFRSAVDDFVAAQRAFERTGDALAELSCLAHNYRRWALRHAPLYHEMLGSHASERRGAELPAKVAGALTQPLREVVGQLVDEGIFWHFDPSQIASSIWMSWHGFICLETAQRAPRETMDALYQIHLDTIRRGWTHTPL</sequence>
<dbReference type="SUPFAM" id="SSF46689">
    <property type="entry name" value="Homeodomain-like"/>
    <property type="match status" value="1"/>
</dbReference>
<dbReference type="Proteomes" id="UP000198815">
    <property type="component" value="Unassembled WGS sequence"/>
</dbReference>
<keyword evidence="7" id="KW-1185">Reference proteome</keyword>
<dbReference type="SUPFAM" id="SSF48498">
    <property type="entry name" value="Tetracyclin repressor-like, C-terminal domain"/>
    <property type="match status" value="1"/>
</dbReference>
<dbReference type="InterPro" id="IPR009057">
    <property type="entry name" value="Homeodomain-like_sf"/>
</dbReference>
<gene>
    <name evidence="6" type="ORF">SAMN05443377_10840</name>
</gene>
<dbReference type="InterPro" id="IPR036271">
    <property type="entry name" value="Tet_transcr_reg_TetR-rel_C_sf"/>
</dbReference>
<dbReference type="EMBL" id="FOGZ01000008">
    <property type="protein sequence ID" value="SER74013.1"/>
    <property type="molecule type" value="Genomic_DNA"/>
</dbReference>
<dbReference type="InterPro" id="IPR001647">
    <property type="entry name" value="HTH_TetR"/>
</dbReference>
<dbReference type="AlphaFoldDB" id="A0A1H9RPH4"/>
<dbReference type="GO" id="GO:0003700">
    <property type="term" value="F:DNA-binding transcription factor activity"/>
    <property type="evidence" value="ECO:0007669"/>
    <property type="project" value="TreeGrafter"/>
</dbReference>